<dbReference type="CTD" id="183998"/>
<dbReference type="AGR" id="WB:WBGene00017099"/>
<proteinExistence type="predicted"/>
<dbReference type="PhylomeDB" id="Q9TZ94"/>
<feature type="chain" id="PRO_5004334878" evidence="1">
    <location>
        <begin position="20"/>
        <end position="149"/>
    </location>
</feature>
<gene>
    <name evidence="2" type="ORF">CELE_E02H9.1</name>
    <name evidence="2 4" type="ORF">E02H9.1</name>
</gene>
<feature type="signal peptide" evidence="1">
    <location>
        <begin position="1"/>
        <end position="19"/>
    </location>
</feature>
<evidence type="ECO:0000313" key="3">
    <source>
        <dbReference type="Proteomes" id="UP000001940"/>
    </source>
</evidence>
<dbReference type="OrthoDB" id="5793165at2759"/>
<dbReference type="eggNOG" id="ENOG502TJ39">
    <property type="taxonomic scope" value="Eukaryota"/>
</dbReference>
<dbReference type="AlphaFoldDB" id="Q9TZ94"/>
<accession>Q9TZ94</accession>
<dbReference type="EMBL" id="BX284603">
    <property type="protein sequence ID" value="CCD68631.1"/>
    <property type="molecule type" value="Genomic_DNA"/>
</dbReference>
<dbReference type="PANTHER" id="PTHR21479">
    <property type="match status" value="1"/>
</dbReference>
<keyword evidence="3" id="KW-1185">Reference proteome</keyword>
<sequence>MVSYQILLLLVSILPLTYSIRTSKWHFSGKLLCPLYTFKYHLEVFEEDYFRKTDDLLTNQTEVSSISPHLYKVDAEETDDGLDFGRHFEIYMLIIHDCNPDRYVKSLKVDWGKYHIDIEFVTFYALKFEIFSEVSEVKDIDVFGKGSAL</sequence>
<dbReference type="PANTHER" id="PTHR21479:SF25">
    <property type="entry name" value="APYRASE-RELATED"/>
    <property type="match status" value="1"/>
</dbReference>
<dbReference type="Bgee" id="WBGene00017099">
    <property type="expression patterns" value="Expressed in adult organism and 1 other cell type or tissue"/>
</dbReference>
<dbReference type="FunCoup" id="Q9TZ94">
    <property type="interactions" value="308"/>
</dbReference>
<dbReference type="OMA" id="HEVNEWK"/>
<dbReference type="InParanoid" id="Q9TZ94"/>
<evidence type="ECO:0000313" key="4">
    <source>
        <dbReference type="WormBase" id="E02H9.1"/>
    </source>
</evidence>
<dbReference type="STRING" id="6239.E02H9.1.1"/>
<dbReference type="UCSC" id="E02H9.1">
    <property type="organism name" value="c. elegans"/>
</dbReference>
<keyword evidence="1" id="KW-0732">Signal</keyword>
<dbReference type="GeneID" id="183998"/>
<reference evidence="2 3" key="1">
    <citation type="journal article" date="1998" name="Science">
        <title>Genome sequence of the nematode C. elegans: a platform for investigating biology.</title>
        <authorList>
            <consortium name="The C. elegans sequencing consortium"/>
            <person name="Sulson J.E."/>
            <person name="Waterston R."/>
        </authorList>
    </citation>
    <scope>NUCLEOTIDE SEQUENCE [LARGE SCALE GENOMIC DNA]</scope>
    <source>
        <strain evidence="2 3">Bristol N2</strain>
    </source>
</reference>
<evidence type="ECO:0000256" key="1">
    <source>
        <dbReference type="SAM" id="SignalP"/>
    </source>
</evidence>
<dbReference type="KEGG" id="cel:CELE_E02H9.1"/>
<organism evidence="2 3">
    <name type="scientific">Caenorhabditis elegans</name>
    <dbReference type="NCBI Taxonomy" id="6239"/>
    <lineage>
        <taxon>Eukaryota</taxon>
        <taxon>Metazoa</taxon>
        <taxon>Ecdysozoa</taxon>
        <taxon>Nematoda</taxon>
        <taxon>Chromadorea</taxon>
        <taxon>Rhabditida</taxon>
        <taxon>Rhabditina</taxon>
        <taxon>Rhabditomorpha</taxon>
        <taxon>Rhabditoidea</taxon>
        <taxon>Rhabditidae</taxon>
        <taxon>Peloderinae</taxon>
        <taxon>Caenorhabditis</taxon>
    </lineage>
</organism>
<dbReference type="WormBase" id="E02H9.1">
    <property type="protein sequence ID" value="CE09118"/>
    <property type="gene ID" value="WBGene00017099"/>
</dbReference>
<protein>
    <submittedName>
        <fullName evidence="2">TransThyretin-Related family domain</fullName>
    </submittedName>
</protein>
<name>Q9TZ94_CAEEL</name>
<evidence type="ECO:0000313" key="2">
    <source>
        <dbReference type="EMBL" id="CCD68631.1"/>
    </source>
</evidence>
<dbReference type="HOGENOM" id="CLU_141211_0_0_1"/>
<dbReference type="PaxDb" id="6239-E02H9.1"/>
<dbReference type="PIR" id="T33604">
    <property type="entry name" value="T33604"/>
</dbReference>
<dbReference type="Proteomes" id="UP000001940">
    <property type="component" value="Chromosome III"/>
</dbReference>
<dbReference type="RefSeq" id="NP_497564.1">
    <property type="nucleotide sequence ID" value="NM_065163.1"/>
</dbReference>